<accession>A0AA88XB82</accession>
<organism evidence="2 3">
    <name type="scientific">Escallonia herrerae</name>
    <dbReference type="NCBI Taxonomy" id="1293975"/>
    <lineage>
        <taxon>Eukaryota</taxon>
        <taxon>Viridiplantae</taxon>
        <taxon>Streptophyta</taxon>
        <taxon>Embryophyta</taxon>
        <taxon>Tracheophyta</taxon>
        <taxon>Spermatophyta</taxon>
        <taxon>Magnoliopsida</taxon>
        <taxon>eudicotyledons</taxon>
        <taxon>Gunneridae</taxon>
        <taxon>Pentapetalae</taxon>
        <taxon>asterids</taxon>
        <taxon>campanulids</taxon>
        <taxon>Escalloniales</taxon>
        <taxon>Escalloniaceae</taxon>
        <taxon>Escallonia</taxon>
    </lineage>
</organism>
<dbReference type="EMBL" id="JAVXUP010000036">
    <property type="protein sequence ID" value="KAK3041344.1"/>
    <property type="molecule type" value="Genomic_DNA"/>
</dbReference>
<reference evidence="2" key="1">
    <citation type="submission" date="2022-12" db="EMBL/GenBank/DDBJ databases">
        <title>Draft genome assemblies for two species of Escallonia (Escalloniales).</title>
        <authorList>
            <person name="Chanderbali A."/>
            <person name="Dervinis C."/>
            <person name="Anghel I."/>
            <person name="Soltis D."/>
            <person name="Soltis P."/>
            <person name="Zapata F."/>
        </authorList>
    </citation>
    <scope>NUCLEOTIDE SEQUENCE</scope>
    <source>
        <strain evidence="2">UCBG64.0493</strain>
        <tissue evidence="2">Leaf</tissue>
    </source>
</reference>
<evidence type="ECO:0000259" key="1">
    <source>
        <dbReference type="Pfam" id="PF07727"/>
    </source>
</evidence>
<evidence type="ECO:0000313" key="3">
    <source>
        <dbReference type="Proteomes" id="UP001188597"/>
    </source>
</evidence>
<name>A0AA88XB82_9ASTE</name>
<comment type="caution">
    <text evidence="2">The sequence shown here is derived from an EMBL/GenBank/DDBJ whole genome shotgun (WGS) entry which is preliminary data.</text>
</comment>
<evidence type="ECO:0000313" key="2">
    <source>
        <dbReference type="EMBL" id="KAK3041344.1"/>
    </source>
</evidence>
<dbReference type="Proteomes" id="UP001188597">
    <property type="component" value="Unassembled WGS sequence"/>
</dbReference>
<dbReference type="Pfam" id="PF07727">
    <property type="entry name" value="RVT_2"/>
    <property type="match status" value="1"/>
</dbReference>
<sequence>MDQEPSQVEDEPRRSKRAINNLEIHQMDVKTTFLNGDINEEIYIEQSEGFVALDQKRKVCKLVKSLYGQKQAPKQ</sequence>
<proteinExistence type="predicted"/>
<protein>
    <recommendedName>
        <fullName evidence="1">Reverse transcriptase Ty1/copia-type domain-containing protein</fullName>
    </recommendedName>
</protein>
<feature type="domain" description="Reverse transcriptase Ty1/copia-type" evidence="1">
    <location>
        <begin position="19"/>
        <end position="74"/>
    </location>
</feature>
<dbReference type="InterPro" id="IPR013103">
    <property type="entry name" value="RVT_2"/>
</dbReference>
<keyword evidence="3" id="KW-1185">Reference proteome</keyword>
<dbReference type="AlphaFoldDB" id="A0AA88XB82"/>
<gene>
    <name evidence="2" type="ORF">RJ639_002325</name>
</gene>